<dbReference type="GO" id="GO:0043190">
    <property type="term" value="C:ATP-binding cassette (ABC) transporter complex"/>
    <property type="evidence" value="ECO:0007669"/>
    <property type="project" value="InterPro"/>
</dbReference>
<evidence type="ECO:0000256" key="7">
    <source>
        <dbReference type="SAM" id="Phobius"/>
    </source>
</evidence>
<dbReference type="STRING" id="381306.AN478_11170"/>
<feature type="transmembrane region" description="Helical" evidence="7">
    <location>
        <begin position="242"/>
        <end position="261"/>
    </location>
</feature>
<dbReference type="AlphaFoldDB" id="A0A0P9C4E8"/>
<dbReference type="Pfam" id="PF00950">
    <property type="entry name" value="ABC-3"/>
    <property type="match status" value="1"/>
</dbReference>
<evidence type="ECO:0000256" key="1">
    <source>
        <dbReference type="ARBA" id="ARBA00004141"/>
    </source>
</evidence>
<keyword evidence="5 7" id="KW-0472">Membrane</keyword>
<dbReference type="SUPFAM" id="SSF81345">
    <property type="entry name" value="ABC transporter involved in vitamin B12 uptake, BtuC"/>
    <property type="match status" value="1"/>
</dbReference>
<evidence type="ECO:0000256" key="4">
    <source>
        <dbReference type="ARBA" id="ARBA00022989"/>
    </source>
</evidence>
<keyword evidence="3 6" id="KW-0812">Transmembrane</keyword>
<dbReference type="PATRIC" id="fig|381306.5.peg.995"/>
<evidence type="ECO:0000313" key="9">
    <source>
        <dbReference type="Proteomes" id="UP000183104"/>
    </source>
</evidence>
<feature type="transmembrane region" description="Helical" evidence="7">
    <location>
        <begin position="213"/>
        <end position="236"/>
    </location>
</feature>
<organism evidence="8 9">
    <name type="scientific">Thiohalorhabdus denitrificans</name>
    <dbReference type="NCBI Taxonomy" id="381306"/>
    <lineage>
        <taxon>Bacteria</taxon>
        <taxon>Pseudomonadati</taxon>
        <taxon>Pseudomonadota</taxon>
        <taxon>Gammaproteobacteria</taxon>
        <taxon>Thiohalorhabdales</taxon>
        <taxon>Thiohalorhabdaceae</taxon>
        <taxon>Thiohalorhabdus</taxon>
    </lineage>
</organism>
<feature type="transmembrane region" description="Helical" evidence="7">
    <location>
        <begin position="177"/>
        <end position="201"/>
    </location>
</feature>
<keyword evidence="4 7" id="KW-1133">Transmembrane helix</keyword>
<dbReference type="InterPro" id="IPR037294">
    <property type="entry name" value="ABC_BtuC-like"/>
</dbReference>
<keyword evidence="6" id="KW-0813">Transport</keyword>
<comment type="similarity">
    <text evidence="2 6">Belongs to the ABC-3 integral membrane protein family.</text>
</comment>
<dbReference type="Proteomes" id="UP000183104">
    <property type="component" value="Unassembled WGS sequence"/>
</dbReference>
<dbReference type="PANTHER" id="PTHR30477:SF19">
    <property type="entry name" value="METAL ABC TRANSPORTER PERMEASE"/>
    <property type="match status" value="1"/>
</dbReference>
<feature type="transmembrane region" description="Helical" evidence="7">
    <location>
        <begin position="12"/>
        <end position="33"/>
    </location>
</feature>
<evidence type="ECO:0000256" key="3">
    <source>
        <dbReference type="ARBA" id="ARBA00022692"/>
    </source>
</evidence>
<reference evidence="9" key="1">
    <citation type="submission" date="2016-10" db="EMBL/GenBank/DDBJ databases">
        <authorList>
            <person name="Varghese N."/>
        </authorList>
    </citation>
    <scope>NUCLEOTIDE SEQUENCE [LARGE SCALE GENOMIC DNA]</scope>
    <source>
        <strain evidence="9">HL 19</strain>
    </source>
</reference>
<protein>
    <submittedName>
        <fullName evidence="8">Zinc transport system permease protein</fullName>
    </submittedName>
</protein>
<dbReference type="OrthoDB" id="9180660at2"/>
<dbReference type="GO" id="GO:0055085">
    <property type="term" value="P:transmembrane transport"/>
    <property type="evidence" value="ECO:0007669"/>
    <property type="project" value="InterPro"/>
</dbReference>
<feature type="transmembrane region" description="Helical" evidence="7">
    <location>
        <begin position="130"/>
        <end position="148"/>
    </location>
</feature>
<feature type="transmembrane region" description="Helical" evidence="7">
    <location>
        <begin position="45"/>
        <end position="67"/>
    </location>
</feature>
<dbReference type="RefSeq" id="WP_054966678.1">
    <property type="nucleotide sequence ID" value="NZ_FMUN01000002.1"/>
</dbReference>
<proteinExistence type="inferred from homology"/>
<comment type="subcellular location">
    <subcellularLocation>
        <location evidence="6">Cell membrane</location>
        <topology evidence="6">Multi-pass membrane protein</topology>
    </subcellularLocation>
    <subcellularLocation>
        <location evidence="1">Membrane</location>
        <topology evidence="1">Multi-pass membrane protein</topology>
    </subcellularLocation>
</comment>
<accession>A0A0P9C4E8</accession>
<dbReference type="InterPro" id="IPR001626">
    <property type="entry name" value="ABC_TroCD"/>
</dbReference>
<dbReference type="GO" id="GO:0010043">
    <property type="term" value="P:response to zinc ion"/>
    <property type="evidence" value="ECO:0007669"/>
    <property type="project" value="TreeGrafter"/>
</dbReference>
<evidence type="ECO:0000256" key="2">
    <source>
        <dbReference type="ARBA" id="ARBA00008034"/>
    </source>
</evidence>
<sequence length="271" mass="27735">MSPLEALTDPLFRLPFAAGLLAALTLPLLGNLLRLREEWLAALGLAHLSAAGALGGLGLGIPAIAGGPLTAGVGALFKGLAGAHGNTAYALMILLGWSATLVLAANTALGESLAHAMVDGQLYFAGWPELAGLALFAGLTLAALPWLMPRLLRARFFPEHERANQLPAWRWHLAFDLLVAAGMALGTATVGLMGAFALAFLPAWAAFGLAPGWRAGLAVSASLGLAAYLGAFVAALVLDQPFGPVLVAALLVLSVAARAYGRVRREPAGAV</sequence>
<evidence type="ECO:0000256" key="5">
    <source>
        <dbReference type="ARBA" id="ARBA00023136"/>
    </source>
</evidence>
<keyword evidence="9" id="KW-1185">Reference proteome</keyword>
<dbReference type="PANTHER" id="PTHR30477">
    <property type="entry name" value="ABC-TRANSPORTER METAL-BINDING PROTEIN"/>
    <property type="match status" value="1"/>
</dbReference>
<gene>
    <name evidence="8" type="ORF">SAMN05661077_0799</name>
</gene>
<feature type="transmembrane region" description="Helical" evidence="7">
    <location>
        <begin position="87"/>
        <end position="109"/>
    </location>
</feature>
<evidence type="ECO:0000313" key="8">
    <source>
        <dbReference type="EMBL" id="SCX94619.1"/>
    </source>
</evidence>
<name>A0A0P9C4E8_9GAMM</name>
<evidence type="ECO:0000256" key="6">
    <source>
        <dbReference type="RuleBase" id="RU003943"/>
    </source>
</evidence>
<dbReference type="EMBL" id="FMUN01000002">
    <property type="protein sequence ID" value="SCX94619.1"/>
    <property type="molecule type" value="Genomic_DNA"/>
</dbReference>